<dbReference type="SMART" id="SM00347">
    <property type="entry name" value="HTH_MARR"/>
    <property type="match status" value="1"/>
</dbReference>
<keyword evidence="1" id="KW-0805">Transcription regulation</keyword>
<name>A0A923LJA0_9FIRM</name>
<dbReference type="PANTHER" id="PTHR42756:SF1">
    <property type="entry name" value="TRANSCRIPTIONAL REPRESSOR OF EMRAB OPERON"/>
    <property type="match status" value="1"/>
</dbReference>
<evidence type="ECO:0000256" key="1">
    <source>
        <dbReference type="ARBA" id="ARBA00023015"/>
    </source>
</evidence>
<keyword evidence="2" id="KW-0238">DNA-binding</keyword>
<evidence type="ECO:0000256" key="3">
    <source>
        <dbReference type="ARBA" id="ARBA00023163"/>
    </source>
</evidence>
<evidence type="ECO:0000313" key="6">
    <source>
        <dbReference type="Proteomes" id="UP000652477"/>
    </source>
</evidence>
<sequence length="146" mass="17167">MRYPNDHELTELFYQVVRQLENLAKSSHKNLNFFSGQYKCLFLLDEAGTISQRRLSHILEIRSTSLSEILSKLEKKGYITRALSETDKRTYMISVTPDGKKEAQRVRSIRLKEHHELTDPLSDNDKLALYEILGKIKEYYTKQEEI</sequence>
<protein>
    <submittedName>
        <fullName evidence="5">MarR family transcriptional regulator</fullName>
    </submittedName>
</protein>
<feature type="domain" description="HTH marR-type" evidence="4">
    <location>
        <begin position="6"/>
        <end position="138"/>
    </location>
</feature>
<dbReference type="RefSeq" id="WP_186875599.1">
    <property type="nucleotide sequence ID" value="NZ_JACOPF010000001.1"/>
</dbReference>
<keyword evidence="3" id="KW-0804">Transcription</keyword>
<dbReference type="InterPro" id="IPR000835">
    <property type="entry name" value="HTH_MarR-typ"/>
</dbReference>
<proteinExistence type="predicted"/>
<evidence type="ECO:0000259" key="4">
    <source>
        <dbReference type="PROSITE" id="PS50995"/>
    </source>
</evidence>
<dbReference type="Gene3D" id="1.10.10.10">
    <property type="entry name" value="Winged helix-like DNA-binding domain superfamily/Winged helix DNA-binding domain"/>
    <property type="match status" value="1"/>
</dbReference>
<dbReference type="GO" id="GO:0003677">
    <property type="term" value="F:DNA binding"/>
    <property type="evidence" value="ECO:0007669"/>
    <property type="project" value="UniProtKB-KW"/>
</dbReference>
<dbReference type="PROSITE" id="PS50995">
    <property type="entry name" value="HTH_MARR_2"/>
    <property type="match status" value="1"/>
</dbReference>
<dbReference type="PRINTS" id="PR00598">
    <property type="entry name" value="HTHMARR"/>
</dbReference>
<evidence type="ECO:0000313" key="5">
    <source>
        <dbReference type="EMBL" id="MBC5689019.1"/>
    </source>
</evidence>
<comment type="caution">
    <text evidence="5">The sequence shown here is derived from an EMBL/GenBank/DDBJ whole genome shotgun (WGS) entry which is preliminary data.</text>
</comment>
<dbReference type="InterPro" id="IPR036388">
    <property type="entry name" value="WH-like_DNA-bd_sf"/>
</dbReference>
<keyword evidence="6" id="KW-1185">Reference proteome</keyword>
<dbReference type="InterPro" id="IPR036390">
    <property type="entry name" value="WH_DNA-bd_sf"/>
</dbReference>
<dbReference type="GO" id="GO:0003700">
    <property type="term" value="F:DNA-binding transcription factor activity"/>
    <property type="evidence" value="ECO:0007669"/>
    <property type="project" value="InterPro"/>
</dbReference>
<dbReference type="EMBL" id="JACOPF010000001">
    <property type="protein sequence ID" value="MBC5689019.1"/>
    <property type="molecule type" value="Genomic_DNA"/>
</dbReference>
<dbReference type="InterPro" id="IPR023187">
    <property type="entry name" value="Tscrpt_reg_MarR-type_CS"/>
</dbReference>
<dbReference type="AlphaFoldDB" id="A0A923LJA0"/>
<organism evidence="5 6">
    <name type="scientific">Mediterraneibacter hominis</name>
    <dbReference type="NCBI Taxonomy" id="2763054"/>
    <lineage>
        <taxon>Bacteria</taxon>
        <taxon>Bacillati</taxon>
        <taxon>Bacillota</taxon>
        <taxon>Clostridia</taxon>
        <taxon>Lachnospirales</taxon>
        <taxon>Lachnospiraceae</taxon>
        <taxon>Mediterraneibacter</taxon>
    </lineage>
</organism>
<reference evidence="5" key="1">
    <citation type="submission" date="2020-08" db="EMBL/GenBank/DDBJ databases">
        <title>Genome public.</title>
        <authorList>
            <person name="Liu C."/>
            <person name="Sun Q."/>
        </authorList>
    </citation>
    <scope>NUCLEOTIDE SEQUENCE</scope>
    <source>
        <strain evidence="5">NSJ-55</strain>
    </source>
</reference>
<dbReference type="PROSITE" id="PS01117">
    <property type="entry name" value="HTH_MARR_1"/>
    <property type="match status" value="1"/>
</dbReference>
<accession>A0A923LJA0</accession>
<evidence type="ECO:0000256" key="2">
    <source>
        <dbReference type="ARBA" id="ARBA00023125"/>
    </source>
</evidence>
<dbReference type="Proteomes" id="UP000652477">
    <property type="component" value="Unassembled WGS sequence"/>
</dbReference>
<dbReference type="Pfam" id="PF01047">
    <property type="entry name" value="MarR"/>
    <property type="match status" value="1"/>
</dbReference>
<dbReference type="SUPFAM" id="SSF46785">
    <property type="entry name" value="Winged helix' DNA-binding domain"/>
    <property type="match status" value="1"/>
</dbReference>
<gene>
    <name evidence="5" type="ORF">H8S37_08780</name>
</gene>
<dbReference type="PANTHER" id="PTHR42756">
    <property type="entry name" value="TRANSCRIPTIONAL REGULATOR, MARR"/>
    <property type="match status" value="1"/>
</dbReference>